<dbReference type="KEGG" id="sfr:Sfri_3273"/>
<dbReference type="PANTHER" id="PTHR35561">
    <property type="entry name" value="RNA 2',3'-CYCLIC PHOSPHODIESTERASE"/>
    <property type="match status" value="1"/>
</dbReference>
<reference evidence="2 3" key="1">
    <citation type="submission" date="2006-08" db="EMBL/GenBank/DDBJ databases">
        <title>Complete sequence of Shewanella frigidimarina NCIMB 400.</title>
        <authorList>
            <consortium name="US DOE Joint Genome Institute"/>
            <person name="Copeland A."/>
            <person name="Lucas S."/>
            <person name="Lapidus A."/>
            <person name="Barry K."/>
            <person name="Detter J.C."/>
            <person name="Glavina del Rio T."/>
            <person name="Hammon N."/>
            <person name="Israni S."/>
            <person name="Dalin E."/>
            <person name="Tice H."/>
            <person name="Pitluck S."/>
            <person name="Fredrickson J.K."/>
            <person name="Kolker E."/>
            <person name="McCuel L.A."/>
            <person name="DiChristina T."/>
            <person name="Nealson K.H."/>
            <person name="Newman D."/>
            <person name="Tiedje J.M."/>
            <person name="Zhou J."/>
            <person name="Romine M.F."/>
            <person name="Culley D.E."/>
            <person name="Serres M."/>
            <person name="Chertkov O."/>
            <person name="Brettin T."/>
            <person name="Bruce D."/>
            <person name="Han C."/>
            <person name="Tapia R."/>
            <person name="Gilna P."/>
            <person name="Schmutz J."/>
            <person name="Larimer F."/>
            <person name="Land M."/>
            <person name="Hauser L."/>
            <person name="Kyrpides N."/>
            <person name="Mikhailova N."/>
            <person name="Richardson P."/>
        </authorList>
    </citation>
    <scope>NUCLEOTIDE SEQUENCE [LARGE SCALE GENOMIC DNA]</scope>
    <source>
        <strain evidence="2 3">NCIMB 400</strain>
    </source>
</reference>
<keyword evidence="1" id="KW-0378">Hydrolase</keyword>
<accession>Q07Y05</accession>
<keyword evidence="2" id="KW-0436">Ligase</keyword>
<dbReference type="GO" id="GO:0004113">
    <property type="term" value="F:2',3'-cyclic-nucleotide 3'-phosphodiesterase activity"/>
    <property type="evidence" value="ECO:0007669"/>
    <property type="project" value="InterPro"/>
</dbReference>
<dbReference type="OrthoDB" id="7061261at2"/>
<evidence type="ECO:0000313" key="3">
    <source>
        <dbReference type="Proteomes" id="UP000000684"/>
    </source>
</evidence>
<dbReference type="EMBL" id="CP000447">
    <property type="protein sequence ID" value="ABI73109.1"/>
    <property type="molecule type" value="Genomic_DNA"/>
</dbReference>
<dbReference type="STRING" id="318167.Sfri_3273"/>
<dbReference type="Gene3D" id="3.90.1140.10">
    <property type="entry name" value="Cyclic phosphodiesterase"/>
    <property type="match status" value="1"/>
</dbReference>
<dbReference type="GO" id="GO:0016874">
    <property type="term" value="F:ligase activity"/>
    <property type="evidence" value="ECO:0007669"/>
    <property type="project" value="UniProtKB-KW"/>
</dbReference>
<dbReference type="AlphaFoldDB" id="Q07Y05"/>
<evidence type="ECO:0000313" key="2">
    <source>
        <dbReference type="EMBL" id="ABI73109.1"/>
    </source>
</evidence>
<sequence length="206" mass="23218">MFLKLVALLIYQRLCFSSINNRANQMQTPSSARLFVGFSLDKPQIDKILHLQQTLITKINTNSVATLAHNLHITLGFFGQIDPTTCSKIREAINQMPKTTFSQIIDTFAWWQTAQLICLKGQASASLNTMANDIKNIAKTHHLAVSQYDYVPHISLFRGVTTASLPTEVKDTQLIIAPSHLHLYQSTGRHNNVNYTIVESWPLLQK</sequence>
<proteinExistence type="predicted"/>
<dbReference type="InterPro" id="IPR009097">
    <property type="entry name" value="Cyclic_Pdiesterase"/>
</dbReference>
<dbReference type="PANTHER" id="PTHR35561:SF1">
    <property type="entry name" value="RNA 2',3'-CYCLIC PHOSPHODIESTERASE"/>
    <property type="match status" value="1"/>
</dbReference>
<dbReference type="InterPro" id="IPR004175">
    <property type="entry name" value="RNA_CPDase"/>
</dbReference>
<dbReference type="SUPFAM" id="SSF55144">
    <property type="entry name" value="LigT-like"/>
    <property type="match status" value="1"/>
</dbReference>
<name>Q07Y05_SHEFN</name>
<gene>
    <name evidence="2" type="ordered locus">Sfri_3273</name>
</gene>
<dbReference type="NCBIfam" id="TIGR02258">
    <property type="entry name" value="2_5_ligase"/>
    <property type="match status" value="1"/>
</dbReference>
<keyword evidence="3" id="KW-1185">Reference proteome</keyword>
<protein>
    <submittedName>
        <fullName evidence="2">Putative 2'-5' RNA ligase</fullName>
    </submittedName>
</protein>
<dbReference type="eggNOG" id="COG1514">
    <property type="taxonomic scope" value="Bacteria"/>
</dbReference>
<dbReference type="Proteomes" id="UP000000684">
    <property type="component" value="Chromosome"/>
</dbReference>
<dbReference type="GO" id="GO:0008664">
    <property type="term" value="F:RNA 2',3'-cyclic 3'-phosphodiesterase activity"/>
    <property type="evidence" value="ECO:0007669"/>
    <property type="project" value="InterPro"/>
</dbReference>
<organism evidence="2 3">
    <name type="scientific">Shewanella frigidimarina (strain NCIMB 400)</name>
    <dbReference type="NCBI Taxonomy" id="318167"/>
    <lineage>
        <taxon>Bacteria</taxon>
        <taxon>Pseudomonadati</taxon>
        <taxon>Pseudomonadota</taxon>
        <taxon>Gammaproteobacteria</taxon>
        <taxon>Alteromonadales</taxon>
        <taxon>Shewanellaceae</taxon>
        <taxon>Shewanella</taxon>
    </lineage>
</organism>
<dbReference type="HOGENOM" id="CLU_081251_2_1_6"/>
<evidence type="ECO:0000256" key="1">
    <source>
        <dbReference type="ARBA" id="ARBA00022801"/>
    </source>
</evidence>